<gene>
    <name evidence="6" type="ORF">GT348_07415</name>
</gene>
<evidence type="ECO:0000256" key="3">
    <source>
        <dbReference type="ARBA" id="ARBA00022692"/>
    </source>
</evidence>
<evidence type="ECO:0000313" key="6">
    <source>
        <dbReference type="EMBL" id="QHI96434.1"/>
    </source>
</evidence>
<dbReference type="RefSeq" id="WP_160619492.1">
    <property type="nucleotide sequence ID" value="NZ_CP047652.1"/>
</dbReference>
<dbReference type="AlphaFoldDB" id="A0A6P1NIS5"/>
<organism evidence="6 7">
    <name type="scientific">Aristophania vespae</name>
    <dbReference type="NCBI Taxonomy" id="2697033"/>
    <lineage>
        <taxon>Bacteria</taxon>
        <taxon>Pseudomonadati</taxon>
        <taxon>Pseudomonadota</taxon>
        <taxon>Alphaproteobacteria</taxon>
        <taxon>Acetobacterales</taxon>
        <taxon>Acetobacteraceae</taxon>
        <taxon>Aristophania</taxon>
    </lineage>
</organism>
<comment type="similarity">
    <text evidence="2">Belongs to the UPF0057 (PMP3) family.</text>
</comment>
<dbReference type="Pfam" id="PF01679">
    <property type="entry name" value="Pmp3"/>
    <property type="match status" value="1"/>
</dbReference>
<reference evidence="6 7" key="1">
    <citation type="submission" date="2020-01" db="EMBL/GenBank/DDBJ databases">
        <title>Genome sequencing of strain KACC 21507.</title>
        <authorList>
            <person name="Heo J."/>
            <person name="Kim S.-J."/>
            <person name="Kim J.-S."/>
            <person name="Hong S.-B."/>
            <person name="Kwon S.-W."/>
        </authorList>
    </citation>
    <scope>NUCLEOTIDE SEQUENCE [LARGE SCALE GENOMIC DNA]</scope>
    <source>
        <strain evidence="6 7">KACC 21507</strain>
    </source>
</reference>
<dbReference type="InterPro" id="IPR000612">
    <property type="entry name" value="PMP3"/>
</dbReference>
<evidence type="ECO:0000256" key="5">
    <source>
        <dbReference type="ARBA" id="ARBA00023136"/>
    </source>
</evidence>
<comment type="subcellular location">
    <subcellularLocation>
        <location evidence="1">Membrane</location>
    </subcellularLocation>
</comment>
<evidence type="ECO:0000256" key="4">
    <source>
        <dbReference type="ARBA" id="ARBA00022989"/>
    </source>
</evidence>
<proteinExistence type="inferred from homology"/>
<name>A0A6P1NIS5_9PROT</name>
<keyword evidence="5" id="KW-0472">Membrane</keyword>
<dbReference type="KEGG" id="bomb:GT348_07415"/>
<dbReference type="GO" id="GO:0016020">
    <property type="term" value="C:membrane"/>
    <property type="evidence" value="ECO:0007669"/>
    <property type="project" value="UniProtKB-SubCell"/>
</dbReference>
<dbReference type="EMBL" id="CP047652">
    <property type="protein sequence ID" value="QHI96434.1"/>
    <property type="molecule type" value="Genomic_DNA"/>
</dbReference>
<protein>
    <submittedName>
        <fullName evidence="6">YqaE/Pmp3 family membrane protein</fullName>
    </submittedName>
</protein>
<evidence type="ECO:0000256" key="2">
    <source>
        <dbReference type="ARBA" id="ARBA00009530"/>
    </source>
</evidence>
<accession>A0A6P1NIS5</accession>
<dbReference type="Proteomes" id="UP000463975">
    <property type="component" value="Chromosome"/>
</dbReference>
<sequence length="56" mass="6387">MRILIAFFFPWLTFFTIGRPVAGIICFVLQVTILGWVPAAIWAFIALRRYDLGRGA</sequence>
<keyword evidence="4" id="KW-1133">Transmembrane helix</keyword>
<evidence type="ECO:0000256" key="1">
    <source>
        <dbReference type="ARBA" id="ARBA00004370"/>
    </source>
</evidence>
<keyword evidence="3" id="KW-0812">Transmembrane</keyword>
<evidence type="ECO:0000313" key="7">
    <source>
        <dbReference type="Proteomes" id="UP000463975"/>
    </source>
</evidence>
<keyword evidence="7" id="KW-1185">Reference proteome</keyword>